<dbReference type="Pfam" id="PF02399">
    <property type="entry name" value="Herpes_ori_bp"/>
    <property type="match status" value="1"/>
</dbReference>
<sequence length="1117" mass="125929">MFLCVCTFVQLCFWRYNNMQDMHGRNPLTYQEVQECLSFISPDQDYDTWARVGRALHSEFGKDGFTLFDNWSSGGSNYKEKAVREQWKSFRTTDRVTIGTVIYLAKEGGWSPVRDASQDLDPEVKKAQEQERLRRAAEAKARQEAEANARAKGLNDIHAQFKKLPRLKSPSGYMRRKQIPNAGQLIELKKGRDGGGDYVAWGLYDCEGRFCGFERIYDGLNEHGKSDKKVRRYSMPAQGFAVLGKLDEASRAFVVGGLADGISVHQSTGECVIVVVGENNIPKIIAQLQAYHPAVEFISAPDNDEAGLRAAKGSGTRWVVPMQNGDDWNDVFCKFGPEQVHVQLNAIKGFVFNHIEQEKLNINLVEGTLNLIKSAKETGKTYSSAQWVKSRQDLKVLIVSYRVSLLTSLAKQFDAQFYQDLIIAGTDNSYLKGANRLVITPDSLWRIAGTRWDVVFVDEAEQTLQHFLSSTMKHKTFNLDVFSDVLRTSGTQIVADADLSDLTTDFMERINLHSGFYHINHHKPRTGSTLYVYDDISHLEQQAMRWFAEGANQFICSNSKKRIDNLARQLDKAGWKWGKEYAHVSSDNSQTNEVQSLIENINDRAPELRGLLGTPSIGTGLSIDQHNFGKTIGMFGHETGTAEQAHQQLARARGVTDYHVWVDPTEQNFYTDPDVLERLLLSEPDMETCEFLGMDNGKVCIKHELFEWLFCRVKAFLNLNKNQYRQRFISQAKAEGYKVVHVAKNELLSEIGKNCADAIREQLLEELKEDIDSQPVLTEDQFQAAMHGEGDYPETAIAKTQVFKDLNLAEYDGEDSEELLNDLTFGEVTDGTVSSIKKLSISALSMDAAKQLDVRNRKFATSRVDLKHYSKRKQHQSKILAAAGLDDDLNYNGREWTSKEANALRKWLLRNREALFKYSGITVTFNALKSPVRWFNDFLRSRGLSVNSKQVRDGNDRVWAYSLDEGQLEFVRKLALLRNKGIEQHLQEAEDEAWAPRMPASAPAEQNTGDFVTPGTADLSNITAPYVTEETNHEAPADVAFEPLATSDLGTEICDRITAEDWVEMAAESVGVSLEFAYAHLSHDDMRDLETGYLSFDVLESYLAMQAKQARTGGQAS</sequence>
<dbReference type="InterPro" id="IPR014819">
    <property type="entry name" value="PriCT_2"/>
</dbReference>
<dbReference type="GO" id="GO:0006260">
    <property type="term" value="P:DNA replication"/>
    <property type="evidence" value="ECO:0007669"/>
    <property type="project" value="InterPro"/>
</dbReference>
<feature type="domain" description="Primase C-terminal 2" evidence="3">
    <location>
        <begin position="34"/>
        <end position="105"/>
    </location>
</feature>
<dbReference type="RefSeq" id="YP_009167749.1">
    <property type="nucleotide sequence ID" value="NC_027981.1"/>
</dbReference>
<dbReference type="SUPFAM" id="SSF52540">
    <property type="entry name" value="P-loop containing nucleoside triphosphate hydrolases"/>
    <property type="match status" value="1"/>
</dbReference>
<dbReference type="SUPFAM" id="SSF56731">
    <property type="entry name" value="DNA primase core"/>
    <property type="match status" value="1"/>
</dbReference>
<comment type="similarity">
    <text evidence="1">Belongs to the herpesviridae OriBP family.</text>
</comment>
<accession>D4HTY1</accession>
<name>D4HTY1_9CAUD</name>
<dbReference type="CDD" id="cd01029">
    <property type="entry name" value="TOPRIM_primases"/>
    <property type="match status" value="1"/>
</dbReference>
<evidence type="ECO:0000313" key="4">
    <source>
        <dbReference type="EMBL" id="CAX65023.1"/>
    </source>
</evidence>
<dbReference type="KEGG" id="vg:26040309"/>
<evidence type="ECO:0000259" key="3">
    <source>
        <dbReference type="Pfam" id="PF08707"/>
    </source>
</evidence>
<dbReference type="InterPro" id="IPR027417">
    <property type="entry name" value="P-loop_NTPase"/>
</dbReference>
<dbReference type="Pfam" id="PF13155">
    <property type="entry name" value="Toprim_2"/>
    <property type="match status" value="1"/>
</dbReference>
<dbReference type="EMBL" id="FN297812">
    <property type="protein sequence ID" value="CAX65023.1"/>
    <property type="molecule type" value="Genomic_DNA"/>
</dbReference>
<evidence type="ECO:0000259" key="2">
    <source>
        <dbReference type="Pfam" id="PF02399"/>
    </source>
</evidence>
<dbReference type="GO" id="GO:0005524">
    <property type="term" value="F:ATP binding"/>
    <property type="evidence" value="ECO:0007669"/>
    <property type="project" value="InterPro"/>
</dbReference>
<dbReference type="InterPro" id="IPR034154">
    <property type="entry name" value="TOPRIM_DnaG/twinkle"/>
</dbReference>
<feature type="domain" description="Replication origin-binding protein" evidence="2">
    <location>
        <begin position="369"/>
        <end position="507"/>
    </location>
</feature>
<dbReference type="GeneID" id="26040309"/>
<dbReference type="Proteomes" id="UP000001840">
    <property type="component" value="Segment"/>
</dbReference>
<reference evidence="4 5" key="1">
    <citation type="journal article" date="2009" name="J. Virol.">
        <title>The linear plasmid prophage Vp58.5 of Vibrio parahaemolyticus is closely related to the integrating phage VHML and constitutes a new incompatibility group of telomere phages.</title>
        <authorList>
            <person name="Zabala B."/>
            <person name="Hammerl J.A."/>
            <person name="Espejo R.T."/>
            <person name="Hertwig S."/>
        </authorList>
    </citation>
    <scope>NUCLEOTIDE SEQUENCE [LARGE SCALE GENOMIC DNA]</scope>
</reference>
<dbReference type="OrthoDB" id="6077at10239"/>
<dbReference type="GO" id="GO:0003688">
    <property type="term" value="F:DNA replication origin binding"/>
    <property type="evidence" value="ECO:0007669"/>
    <property type="project" value="InterPro"/>
</dbReference>
<dbReference type="GO" id="GO:0016817">
    <property type="term" value="F:hydrolase activity, acting on acid anhydrides"/>
    <property type="evidence" value="ECO:0007669"/>
    <property type="project" value="InterPro"/>
</dbReference>
<evidence type="ECO:0000256" key="1">
    <source>
        <dbReference type="ARBA" id="ARBA00007195"/>
    </source>
</evidence>
<dbReference type="Pfam" id="PF08707">
    <property type="entry name" value="PriCT_2"/>
    <property type="match status" value="1"/>
</dbReference>
<evidence type="ECO:0000313" key="5">
    <source>
        <dbReference type="Proteomes" id="UP000001840"/>
    </source>
</evidence>
<dbReference type="NCBIfam" id="NF042913">
    <property type="entry name" value="CyRepA1"/>
    <property type="match status" value="1"/>
</dbReference>
<organism evidence="4 5">
    <name type="scientific">Vibrio phage VP585</name>
    <dbReference type="NCBI Taxonomy" id="631719"/>
    <lineage>
        <taxon>Viruses</taxon>
        <taxon>Duplodnaviria</taxon>
        <taxon>Heunggongvirae</taxon>
        <taxon>Uroviricota</taxon>
        <taxon>Caudoviricetes</taxon>
        <taxon>Vhmlvirus</taxon>
        <taxon>Vhmlvirus VP585</taxon>
    </lineage>
</organism>
<dbReference type="InterPro" id="IPR003450">
    <property type="entry name" value="Replication_origin-bd"/>
</dbReference>
<protein>
    <submittedName>
        <fullName evidence="4">Gp42 protein</fullName>
    </submittedName>
</protein>
<proteinExistence type="inferred from homology"/>
<dbReference type="Gene3D" id="3.40.1360.10">
    <property type="match status" value="1"/>
</dbReference>
<dbReference type="InterPro" id="IPR049996">
    <property type="entry name" value="Slr7037-like"/>
</dbReference>
<keyword evidence="5" id="KW-1185">Reference proteome</keyword>